<sequence>MILDEAECAIYMARHFHSHHENGALRNIHSVSNPAFKFGLEGATKGIGKETTCVLALRHVHVVMGVRNVITGEKLREELLQNPDITKGCRNNTKVFHWFPIIVSAIAALLWEGQHMDYLSFVTYCTLMSLIVEQEKACQQNSLN</sequence>
<dbReference type="PANTHER" id="PTHR48476">
    <property type="entry name" value="SHORT-CHAIN DEHYDROGENASE TIC 32, CHLOROPLASTIC-LIKE"/>
    <property type="match status" value="1"/>
</dbReference>
<keyword evidence="3" id="KW-1185">Reference proteome</keyword>
<evidence type="ECO:0000256" key="1">
    <source>
        <dbReference type="SAM" id="Phobius"/>
    </source>
</evidence>
<dbReference type="EMBL" id="JAUIZM010000001">
    <property type="protein sequence ID" value="KAK1401924.1"/>
    <property type="molecule type" value="Genomic_DNA"/>
</dbReference>
<keyword evidence="1" id="KW-0812">Transmembrane</keyword>
<dbReference type="InterPro" id="IPR055280">
    <property type="entry name" value="TIC32"/>
</dbReference>
<gene>
    <name evidence="2" type="ORF">POM88_001529</name>
</gene>
<dbReference type="Proteomes" id="UP001237642">
    <property type="component" value="Unassembled WGS sequence"/>
</dbReference>
<reference evidence="2" key="2">
    <citation type="submission" date="2023-05" db="EMBL/GenBank/DDBJ databases">
        <authorList>
            <person name="Schelkunov M.I."/>
        </authorList>
    </citation>
    <scope>NUCLEOTIDE SEQUENCE</scope>
    <source>
        <strain evidence="2">Hsosn_3</strain>
        <tissue evidence="2">Leaf</tissue>
    </source>
</reference>
<protein>
    <submittedName>
        <fullName evidence="2">Uncharacterized protein</fullName>
    </submittedName>
</protein>
<dbReference type="AlphaFoldDB" id="A0AAD8JEC6"/>
<organism evidence="2 3">
    <name type="scientific">Heracleum sosnowskyi</name>
    <dbReference type="NCBI Taxonomy" id="360622"/>
    <lineage>
        <taxon>Eukaryota</taxon>
        <taxon>Viridiplantae</taxon>
        <taxon>Streptophyta</taxon>
        <taxon>Embryophyta</taxon>
        <taxon>Tracheophyta</taxon>
        <taxon>Spermatophyta</taxon>
        <taxon>Magnoliopsida</taxon>
        <taxon>eudicotyledons</taxon>
        <taxon>Gunneridae</taxon>
        <taxon>Pentapetalae</taxon>
        <taxon>asterids</taxon>
        <taxon>campanulids</taxon>
        <taxon>Apiales</taxon>
        <taxon>Apiaceae</taxon>
        <taxon>Apioideae</taxon>
        <taxon>apioid superclade</taxon>
        <taxon>Tordylieae</taxon>
        <taxon>Tordyliinae</taxon>
        <taxon>Heracleum</taxon>
    </lineage>
</organism>
<keyword evidence="1" id="KW-0472">Membrane</keyword>
<reference evidence="2" key="1">
    <citation type="submission" date="2023-02" db="EMBL/GenBank/DDBJ databases">
        <title>Genome of toxic invasive species Heracleum sosnowskyi carries increased number of genes despite the absence of recent whole-genome duplications.</title>
        <authorList>
            <person name="Schelkunov M."/>
            <person name="Shtratnikova V."/>
            <person name="Makarenko M."/>
            <person name="Klepikova A."/>
            <person name="Omelchenko D."/>
            <person name="Novikova G."/>
            <person name="Obukhova E."/>
            <person name="Bogdanov V."/>
            <person name="Penin A."/>
            <person name="Logacheva M."/>
        </authorList>
    </citation>
    <scope>NUCLEOTIDE SEQUENCE</scope>
    <source>
        <strain evidence="2">Hsosn_3</strain>
        <tissue evidence="2">Leaf</tissue>
    </source>
</reference>
<evidence type="ECO:0000313" key="2">
    <source>
        <dbReference type="EMBL" id="KAK1401924.1"/>
    </source>
</evidence>
<name>A0AAD8JEC6_9APIA</name>
<accession>A0AAD8JEC6</accession>
<proteinExistence type="predicted"/>
<dbReference type="PANTHER" id="PTHR48476:SF1">
    <property type="entry name" value="SHORT-CHAIN DEHYDROGENASE TIC 32, CHLOROPLASTIC-LIKE"/>
    <property type="match status" value="1"/>
</dbReference>
<comment type="caution">
    <text evidence="2">The sequence shown here is derived from an EMBL/GenBank/DDBJ whole genome shotgun (WGS) entry which is preliminary data.</text>
</comment>
<evidence type="ECO:0000313" key="3">
    <source>
        <dbReference type="Proteomes" id="UP001237642"/>
    </source>
</evidence>
<keyword evidence="1" id="KW-1133">Transmembrane helix</keyword>
<feature type="transmembrane region" description="Helical" evidence="1">
    <location>
        <begin position="95"/>
        <end position="111"/>
    </location>
</feature>